<protein>
    <submittedName>
        <fullName evidence="1">DUF2066 domain-containing protein</fullName>
    </submittedName>
</protein>
<evidence type="ECO:0000313" key="2">
    <source>
        <dbReference type="Proteomes" id="UP000254326"/>
    </source>
</evidence>
<dbReference type="AlphaFoldDB" id="A0A370U7U9"/>
<dbReference type="OrthoDB" id="6195299at2"/>
<gene>
    <name evidence="1" type="ORF">DN730_11655</name>
</gene>
<keyword evidence="2" id="KW-1185">Reference proteome</keyword>
<comment type="caution">
    <text evidence="1">The sequence shown here is derived from an EMBL/GenBank/DDBJ whole genome shotgun (WGS) entry which is preliminary data.</text>
</comment>
<organism evidence="1 2">
    <name type="scientific">Marinomonas piezotolerans</name>
    <dbReference type="NCBI Taxonomy" id="2213058"/>
    <lineage>
        <taxon>Bacteria</taxon>
        <taxon>Pseudomonadati</taxon>
        <taxon>Pseudomonadota</taxon>
        <taxon>Gammaproteobacteria</taxon>
        <taxon>Oceanospirillales</taxon>
        <taxon>Oceanospirillaceae</taxon>
        <taxon>Marinomonas</taxon>
    </lineage>
</organism>
<evidence type="ECO:0000313" key="1">
    <source>
        <dbReference type="EMBL" id="RDL43833.1"/>
    </source>
</evidence>
<accession>A0A370U7U9</accession>
<reference evidence="1 2" key="1">
    <citation type="submission" date="2018-06" db="EMBL/GenBank/DDBJ databases">
        <title>Marinomonas sp. YLB-05 draft genome sequence.</title>
        <authorList>
            <person name="Yu L."/>
            <person name="Tang X."/>
        </authorList>
    </citation>
    <scope>NUCLEOTIDE SEQUENCE [LARGE SCALE GENOMIC DNA]</scope>
    <source>
        <strain evidence="1 2">YLB-05</strain>
    </source>
</reference>
<dbReference type="Pfam" id="PF09839">
    <property type="entry name" value="DUF2066"/>
    <property type="match status" value="1"/>
</dbReference>
<dbReference type="RefSeq" id="WP_115468318.1">
    <property type="nucleotide sequence ID" value="NZ_QKRA01000005.1"/>
</dbReference>
<name>A0A370U7U9_9GAMM</name>
<dbReference type="InterPro" id="IPR018642">
    <property type="entry name" value="DUF2066"/>
</dbReference>
<dbReference type="EMBL" id="QKRA01000005">
    <property type="protein sequence ID" value="RDL43833.1"/>
    <property type="molecule type" value="Genomic_DNA"/>
</dbReference>
<sequence>MILRHIFLFTWLFFGSMSLHAVTVANLYSASVQLPARLDEPSLLKQAFNQAVDEVLVRVSGQAESLDGRVLEAAHENVSGWVAQHTVTTLPNLVEFDGEIETAKQVNVSFYRESINRFLFSNNLPVWGSNRPSILVWLVQDTAGVREMAGAKQPSNALSNFFVQSKKLGLPTYAPLIDDHDKQALGSSALWGFFEEDILSASQRYQTDVVFAMRMGQYGTNITVDGVLLIPTVGVQRISLTGAEESLVMKQVSEQLALLLSQRYASIRSPGSSKQFAIRVSGVENYSALERLKNYLISVGVVREAHVTQIQSDIVEFSLQLDGTIEIFKNSIALNSVLSPVSLSALDPDANRVEMFQYKGK</sequence>
<proteinExistence type="predicted"/>
<dbReference type="Proteomes" id="UP000254326">
    <property type="component" value="Unassembled WGS sequence"/>
</dbReference>